<sequence length="115" mass="12333">MGITKLPLTIAHSAAGTQAADELITAPIKIKISYLNPLQFIINMAALCQFQFLTITLKFLSIQNTHSVAIPTHKLNAKLCSSLELLSSAIQSHQTPSPVPLIIAAPITITAVDIF</sequence>
<protein>
    <submittedName>
        <fullName evidence="1">Uncharacterized protein</fullName>
    </submittedName>
</protein>
<name>A0AAW1XFF0_RUBAR</name>
<comment type="caution">
    <text evidence="1">The sequence shown here is derived from an EMBL/GenBank/DDBJ whole genome shotgun (WGS) entry which is preliminary data.</text>
</comment>
<dbReference type="EMBL" id="JBEDUW010000004">
    <property type="protein sequence ID" value="KAK9935626.1"/>
    <property type="molecule type" value="Genomic_DNA"/>
</dbReference>
<evidence type="ECO:0000313" key="2">
    <source>
        <dbReference type="Proteomes" id="UP001457282"/>
    </source>
</evidence>
<dbReference type="Proteomes" id="UP001457282">
    <property type="component" value="Unassembled WGS sequence"/>
</dbReference>
<reference evidence="1 2" key="1">
    <citation type="journal article" date="2023" name="G3 (Bethesda)">
        <title>A chromosome-length genome assembly and annotation of blackberry (Rubus argutus, cv. 'Hillquist').</title>
        <authorList>
            <person name="Bruna T."/>
            <person name="Aryal R."/>
            <person name="Dudchenko O."/>
            <person name="Sargent D.J."/>
            <person name="Mead D."/>
            <person name="Buti M."/>
            <person name="Cavallini A."/>
            <person name="Hytonen T."/>
            <person name="Andres J."/>
            <person name="Pham M."/>
            <person name="Weisz D."/>
            <person name="Mascagni F."/>
            <person name="Usai G."/>
            <person name="Natali L."/>
            <person name="Bassil N."/>
            <person name="Fernandez G.E."/>
            <person name="Lomsadze A."/>
            <person name="Armour M."/>
            <person name="Olukolu B."/>
            <person name="Poorten T."/>
            <person name="Britton C."/>
            <person name="Davik J."/>
            <person name="Ashrafi H."/>
            <person name="Aiden E.L."/>
            <person name="Borodovsky M."/>
            <person name="Worthington M."/>
        </authorList>
    </citation>
    <scope>NUCLEOTIDE SEQUENCE [LARGE SCALE GENOMIC DNA]</scope>
    <source>
        <strain evidence="1">PI 553951</strain>
    </source>
</reference>
<organism evidence="1 2">
    <name type="scientific">Rubus argutus</name>
    <name type="common">Southern blackberry</name>
    <dbReference type="NCBI Taxonomy" id="59490"/>
    <lineage>
        <taxon>Eukaryota</taxon>
        <taxon>Viridiplantae</taxon>
        <taxon>Streptophyta</taxon>
        <taxon>Embryophyta</taxon>
        <taxon>Tracheophyta</taxon>
        <taxon>Spermatophyta</taxon>
        <taxon>Magnoliopsida</taxon>
        <taxon>eudicotyledons</taxon>
        <taxon>Gunneridae</taxon>
        <taxon>Pentapetalae</taxon>
        <taxon>rosids</taxon>
        <taxon>fabids</taxon>
        <taxon>Rosales</taxon>
        <taxon>Rosaceae</taxon>
        <taxon>Rosoideae</taxon>
        <taxon>Rosoideae incertae sedis</taxon>
        <taxon>Rubus</taxon>
    </lineage>
</organism>
<keyword evidence="2" id="KW-1185">Reference proteome</keyword>
<dbReference type="AlphaFoldDB" id="A0AAW1XFF0"/>
<proteinExistence type="predicted"/>
<gene>
    <name evidence="1" type="ORF">M0R45_022721</name>
</gene>
<evidence type="ECO:0000313" key="1">
    <source>
        <dbReference type="EMBL" id="KAK9935626.1"/>
    </source>
</evidence>
<accession>A0AAW1XFF0</accession>